<evidence type="ECO:0000256" key="1">
    <source>
        <dbReference type="SAM" id="SignalP"/>
    </source>
</evidence>
<evidence type="ECO:0000313" key="3">
    <source>
        <dbReference type="Proteomes" id="UP001155059"/>
    </source>
</evidence>
<accession>A0A9X1YRJ7</accession>
<dbReference type="RefSeq" id="WP_268264212.1">
    <property type="nucleotide sequence ID" value="NZ_JALQCW010000003.1"/>
</dbReference>
<reference evidence="2 3" key="2">
    <citation type="journal article" date="2023" name="Plant Pathol.">
        <title>Dismantling and reorganizing Pseudomonas marginalis sensu#lato.</title>
        <authorList>
            <person name="Sawada H."/>
            <person name="Fujikawa T."/>
            <person name="Satou M."/>
        </authorList>
    </citation>
    <scope>NUCLEOTIDE SEQUENCE [LARGE SCALE GENOMIC DNA]</scope>
    <source>
        <strain evidence="2 3">MAFF 302030</strain>
    </source>
</reference>
<organism evidence="2 3">
    <name type="scientific">Pseudomonas morbosilactucae</name>
    <dbReference type="NCBI Taxonomy" id="2938197"/>
    <lineage>
        <taxon>Bacteria</taxon>
        <taxon>Pseudomonadati</taxon>
        <taxon>Pseudomonadota</taxon>
        <taxon>Gammaproteobacteria</taxon>
        <taxon>Pseudomonadales</taxon>
        <taxon>Pseudomonadaceae</taxon>
        <taxon>Pseudomonas</taxon>
    </lineage>
</organism>
<feature type="chain" id="PRO_5040730527" evidence="1">
    <location>
        <begin position="20"/>
        <end position="235"/>
    </location>
</feature>
<dbReference type="PIRSF" id="PIRSF029658">
    <property type="entry name" value="UCP029658_TPR"/>
    <property type="match status" value="1"/>
</dbReference>
<sequence>MKAMIAAASLMLLAGCANNGQMPWSALSSSSSCTPLGAEQELSMSLADDLANQGKLHASLANLESLPDNLSEVRLRKARVYRLLGRSEAEPLYRSLLGSCLAAEGEHGLGQLAAARGDNGQAQAHLQRAASLAPTDEKVRNDLGVVYLNQLRLDDARFQFLTAIELKQGDTLPALNLVTLLLYQDNWEQAAAVVSSAGLSPEQFSQAQARAQALKGSLKSAQVAAVANAPSSGIK</sequence>
<dbReference type="Gene3D" id="1.25.40.10">
    <property type="entry name" value="Tetratricopeptide repeat domain"/>
    <property type="match status" value="1"/>
</dbReference>
<dbReference type="InterPro" id="IPR011990">
    <property type="entry name" value="TPR-like_helical_dom_sf"/>
</dbReference>
<proteinExistence type="predicted"/>
<feature type="signal peptide" evidence="1">
    <location>
        <begin position="1"/>
        <end position="19"/>
    </location>
</feature>
<dbReference type="EMBL" id="JALQCW010000003">
    <property type="protein sequence ID" value="MCK9796391.1"/>
    <property type="molecule type" value="Genomic_DNA"/>
</dbReference>
<comment type="caution">
    <text evidence="2">The sequence shown here is derived from an EMBL/GenBank/DDBJ whole genome shotgun (WGS) entry which is preliminary data.</text>
</comment>
<reference evidence="2 3" key="1">
    <citation type="journal article" date="2022" name="Int. J. Syst. Evol. Microbiol.">
        <title>Pseudomonas aegrilactucae sp. nov. and Pseudomonas morbosilactucae sp. nov., pathogens causing bacterial rot of lettuce in Japan.</title>
        <authorList>
            <person name="Sawada H."/>
            <person name="Fujikawa T."/>
            <person name="Satou M."/>
        </authorList>
    </citation>
    <scope>NUCLEOTIDE SEQUENCE [LARGE SCALE GENOMIC DNA]</scope>
    <source>
        <strain evidence="2 3">MAFF 302030</strain>
    </source>
</reference>
<dbReference type="PROSITE" id="PS51257">
    <property type="entry name" value="PROKAR_LIPOPROTEIN"/>
    <property type="match status" value="1"/>
</dbReference>
<dbReference type="InterPro" id="IPR016931">
    <property type="entry name" value="UCP029658_TPR"/>
</dbReference>
<gene>
    <name evidence="2" type="ORF">M1B34_01155</name>
</gene>
<protein>
    <submittedName>
        <fullName evidence="2">Tetratricopeptide repeat protein</fullName>
    </submittedName>
</protein>
<keyword evidence="1" id="KW-0732">Signal</keyword>
<dbReference type="AlphaFoldDB" id="A0A9X1YRJ7"/>
<dbReference type="Pfam" id="PF14559">
    <property type="entry name" value="TPR_19"/>
    <property type="match status" value="1"/>
</dbReference>
<evidence type="ECO:0000313" key="2">
    <source>
        <dbReference type="EMBL" id="MCK9796391.1"/>
    </source>
</evidence>
<name>A0A9X1YRJ7_9PSED</name>
<dbReference type="Proteomes" id="UP001155059">
    <property type="component" value="Unassembled WGS sequence"/>
</dbReference>
<dbReference type="SUPFAM" id="SSF48452">
    <property type="entry name" value="TPR-like"/>
    <property type="match status" value="1"/>
</dbReference>